<dbReference type="EMBL" id="MZMU01000002">
    <property type="protein sequence ID" value="RXT30150.1"/>
    <property type="molecule type" value="Genomic_DNA"/>
</dbReference>
<evidence type="ECO:0000313" key="1">
    <source>
        <dbReference type="EMBL" id="RXT30150.1"/>
    </source>
</evidence>
<name>A0A4V1P386_RHILE</name>
<accession>A0A4V1P386</accession>
<sequence length="77" mass="8365">MPSRGDVACRLIKVAAIPNASFVPLESKNHVLVPDKPACNVFRAELAAFLGQDRSMQPREVRGLCPCSSISYLTPHS</sequence>
<evidence type="ECO:0000313" key="2">
    <source>
        <dbReference type="Proteomes" id="UP000290767"/>
    </source>
</evidence>
<dbReference type="Proteomes" id="UP000290767">
    <property type="component" value="Unassembled WGS sequence"/>
</dbReference>
<reference evidence="1 2" key="1">
    <citation type="submission" date="2017-03" db="EMBL/GenBank/DDBJ databases">
        <authorList>
            <person name="Safronova V.I."/>
            <person name="Sazanova A.L."/>
            <person name="Chirak E.R."/>
        </authorList>
    </citation>
    <scope>NUCLEOTIDE SEQUENCE [LARGE SCALE GENOMIC DNA]</scope>
    <source>
        <strain evidence="1 2">Tri-43</strain>
    </source>
</reference>
<gene>
    <name evidence="1" type="ORF">B5P46_03625</name>
</gene>
<organism evidence="1 2">
    <name type="scientific">Rhizobium leguminosarum</name>
    <dbReference type="NCBI Taxonomy" id="384"/>
    <lineage>
        <taxon>Bacteria</taxon>
        <taxon>Pseudomonadati</taxon>
        <taxon>Pseudomonadota</taxon>
        <taxon>Alphaproteobacteria</taxon>
        <taxon>Hyphomicrobiales</taxon>
        <taxon>Rhizobiaceae</taxon>
        <taxon>Rhizobium/Agrobacterium group</taxon>
        <taxon>Rhizobium</taxon>
    </lineage>
</organism>
<protein>
    <submittedName>
        <fullName evidence="1">Uncharacterized protein</fullName>
    </submittedName>
</protein>
<proteinExistence type="predicted"/>
<comment type="caution">
    <text evidence="1">The sequence shown here is derived from an EMBL/GenBank/DDBJ whole genome shotgun (WGS) entry which is preliminary data.</text>
</comment>
<dbReference type="AlphaFoldDB" id="A0A4V1P386"/>